<evidence type="ECO:0000259" key="1">
    <source>
        <dbReference type="Pfam" id="PF12728"/>
    </source>
</evidence>
<protein>
    <submittedName>
        <fullName evidence="2">Helix-turn-helix domain-containing protein</fullName>
    </submittedName>
</protein>
<gene>
    <name evidence="2" type="ORF">WHI96_12145</name>
</gene>
<dbReference type="RefSeq" id="WP_345649149.1">
    <property type="nucleotide sequence ID" value="NZ_BAABLY010000059.1"/>
</dbReference>
<organism evidence="2 3">
    <name type="scientific">Pseudonocardia tropica</name>
    <dbReference type="NCBI Taxonomy" id="681289"/>
    <lineage>
        <taxon>Bacteria</taxon>
        <taxon>Bacillati</taxon>
        <taxon>Actinomycetota</taxon>
        <taxon>Actinomycetes</taxon>
        <taxon>Pseudonocardiales</taxon>
        <taxon>Pseudonocardiaceae</taxon>
        <taxon>Pseudonocardia</taxon>
    </lineage>
</organism>
<dbReference type="InterPro" id="IPR009061">
    <property type="entry name" value="DNA-bd_dom_put_sf"/>
</dbReference>
<keyword evidence="3" id="KW-1185">Reference proteome</keyword>
<dbReference type="SUPFAM" id="SSF46955">
    <property type="entry name" value="Putative DNA-binding domain"/>
    <property type="match status" value="1"/>
</dbReference>
<evidence type="ECO:0000313" key="3">
    <source>
        <dbReference type="Proteomes" id="UP001464923"/>
    </source>
</evidence>
<reference evidence="2 3" key="1">
    <citation type="submission" date="2024-03" db="EMBL/GenBank/DDBJ databases">
        <title>Draft genome sequence of Pseudonocardia tropica JCM 19149.</title>
        <authorList>
            <person name="Butdee W."/>
            <person name="Duangmal K."/>
        </authorList>
    </citation>
    <scope>NUCLEOTIDE SEQUENCE [LARGE SCALE GENOMIC DNA]</scope>
    <source>
        <strain evidence="2 3">JCM 19149</strain>
    </source>
</reference>
<dbReference type="EMBL" id="JBEDNP010000006">
    <property type="protein sequence ID" value="MEQ3539578.1"/>
    <property type="molecule type" value="Genomic_DNA"/>
</dbReference>
<evidence type="ECO:0000313" key="2">
    <source>
        <dbReference type="EMBL" id="MEQ3539578.1"/>
    </source>
</evidence>
<dbReference type="InterPro" id="IPR041657">
    <property type="entry name" value="HTH_17"/>
</dbReference>
<accession>A0ABV1JXF0</accession>
<sequence>MDQTTLMTTAEVADVLRRPTSTLRYWRHLGEGPRSFRIGRAVVYSREDVERWIAEQRDADPTSRAS</sequence>
<comment type="caution">
    <text evidence="2">The sequence shown here is derived from an EMBL/GenBank/DDBJ whole genome shotgun (WGS) entry which is preliminary data.</text>
</comment>
<name>A0ABV1JXF0_9PSEU</name>
<proteinExistence type="predicted"/>
<dbReference type="Proteomes" id="UP001464923">
    <property type="component" value="Unassembled WGS sequence"/>
</dbReference>
<feature type="domain" description="Helix-turn-helix" evidence="1">
    <location>
        <begin position="6"/>
        <end position="57"/>
    </location>
</feature>
<dbReference type="Pfam" id="PF12728">
    <property type="entry name" value="HTH_17"/>
    <property type="match status" value="1"/>
</dbReference>